<evidence type="ECO:0000313" key="2">
    <source>
        <dbReference type="Proteomes" id="UP000298714"/>
    </source>
</evidence>
<organism evidence="1 2">
    <name type="scientific">Hankyongella ginsenosidimutans</name>
    <dbReference type="NCBI Taxonomy" id="1763828"/>
    <lineage>
        <taxon>Bacteria</taxon>
        <taxon>Pseudomonadati</taxon>
        <taxon>Pseudomonadota</taxon>
        <taxon>Alphaproteobacteria</taxon>
        <taxon>Sphingomonadales</taxon>
        <taxon>Sphingomonadaceae</taxon>
        <taxon>Hankyongella</taxon>
    </lineage>
</organism>
<dbReference type="KEGG" id="hgn:E6W36_09775"/>
<dbReference type="RefSeq" id="WP_222872532.1">
    <property type="nucleotide sequence ID" value="NZ_CP039704.1"/>
</dbReference>
<dbReference type="EMBL" id="CP039704">
    <property type="protein sequence ID" value="QCI79714.1"/>
    <property type="molecule type" value="Genomic_DNA"/>
</dbReference>
<keyword evidence="2" id="KW-1185">Reference proteome</keyword>
<dbReference type="Proteomes" id="UP000298714">
    <property type="component" value="Chromosome"/>
</dbReference>
<evidence type="ECO:0000313" key="1">
    <source>
        <dbReference type="EMBL" id="QCI79714.1"/>
    </source>
</evidence>
<sequence length="76" mass="8391">MKNITVSVDDETYRRARMKAAAEETSLSAVVKRLLAHYASTADGFDALAQEEAALRVQVSAFDAGQRLARDALHRR</sequence>
<proteinExistence type="predicted"/>
<accession>A0A4D7C1Y0</accession>
<name>A0A4D7C1Y0_9SPHN</name>
<protein>
    <recommendedName>
        <fullName evidence="3">Ribbon-helix-helix protein, CopG family</fullName>
    </recommendedName>
</protein>
<reference evidence="2" key="1">
    <citation type="submission" date="2019-04" db="EMBL/GenBank/DDBJ databases">
        <title>Complete genome sequence of Sphingomonas sp. W1-2-3.</title>
        <authorList>
            <person name="Im W.T."/>
        </authorList>
    </citation>
    <scope>NUCLEOTIDE SEQUENCE [LARGE SCALE GENOMIC DNA]</scope>
    <source>
        <strain evidence="2">W1-2-3</strain>
    </source>
</reference>
<gene>
    <name evidence="1" type="ORF">E6W36_09775</name>
</gene>
<evidence type="ECO:0008006" key="3">
    <source>
        <dbReference type="Google" id="ProtNLM"/>
    </source>
</evidence>
<dbReference type="AlphaFoldDB" id="A0A4D7C1Y0"/>